<accession>A0A518BSU8</accession>
<keyword evidence="3" id="KW-0274">FAD</keyword>
<reference evidence="6 7" key="1">
    <citation type="submission" date="2019-02" db="EMBL/GenBank/DDBJ databases">
        <title>Deep-cultivation of Planctomycetes and their phenomic and genomic characterization uncovers novel biology.</title>
        <authorList>
            <person name="Wiegand S."/>
            <person name="Jogler M."/>
            <person name="Boedeker C."/>
            <person name="Pinto D."/>
            <person name="Vollmers J."/>
            <person name="Rivas-Marin E."/>
            <person name="Kohn T."/>
            <person name="Peeters S.H."/>
            <person name="Heuer A."/>
            <person name="Rast P."/>
            <person name="Oberbeckmann S."/>
            <person name="Bunk B."/>
            <person name="Jeske O."/>
            <person name="Meyerdierks A."/>
            <person name="Storesund J.E."/>
            <person name="Kallscheuer N."/>
            <person name="Luecker S."/>
            <person name="Lage O.M."/>
            <person name="Pohl T."/>
            <person name="Merkel B.J."/>
            <person name="Hornburger P."/>
            <person name="Mueller R.-W."/>
            <person name="Bruemmer F."/>
            <person name="Labrenz M."/>
            <person name="Spormann A.M."/>
            <person name="Op den Camp H."/>
            <person name="Overmann J."/>
            <person name="Amann R."/>
            <person name="Jetten M.S.M."/>
            <person name="Mascher T."/>
            <person name="Medema M.H."/>
            <person name="Devos D.P."/>
            <person name="Kaster A.-K."/>
            <person name="Ovreas L."/>
            <person name="Rohde M."/>
            <person name="Galperin M.Y."/>
            <person name="Jogler C."/>
        </authorList>
    </citation>
    <scope>NUCLEOTIDE SEQUENCE [LARGE SCALE GENOMIC DNA]</scope>
    <source>
        <strain evidence="6 7">Pla133</strain>
    </source>
</reference>
<gene>
    <name evidence="6" type="primary">mlr_2</name>
    <name evidence="6" type="ORF">Pla133_51610</name>
</gene>
<keyword evidence="7" id="KW-1185">Reference proteome</keyword>
<evidence type="ECO:0000313" key="7">
    <source>
        <dbReference type="Proteomes" id="UP000316921"/>
    </source>
</evidence>
<evidence type="ECO:0000313" key="6">
    <source>
        <dbReference type="EMBL" id="QDU70038.1"/>
    </source>
</evidence>
<dbReference type="PANTHER" id="PTHR10961">
    <property type="entry name" value="PEROXISOMAL SARCOSINE OXIDASE"/>
    <property type="match status" value="1"/>
</dbReference>
<evidence type="ECO:0000259" key="5">
    <source>
        <dbReference type="Pfam" id="PF01266"/>
    </source>
</evidence>
<dbReference type="PANTHER" id="PTHR10961:SF46">
    <property type="entry name" value="PEROXISOMAL SARCOSINE OXIDASE"/>
    <property type="match status" value="1"/>
</dbReference>
<dbReference type="EMBL" id="CP036287">
    <property type="protein sequence ID" value="QDU70038.1"/>
    <property type="molecule type" value="Genomic_DNA"/>
</dbReference>
<dbReference type="GO" id="GO:0050660">
    <property type="term" value="F:flavin adenine dinucleotide binding"/>
    <property type="evidence" value="ECO:0007669"/>
    <property type="project" value="InterPro"/>
</dbReference>
<dbReference type="EC" id="1.5.3.19" evidence="6"/>
<dbReference type="Proteomes" id="UP000316921">
    <property type="component" value="Chromosome"/>
</dbReference>
<dbReference type="InterPro" id="IPR036188">
    <property type="entry name" value="FAD/NAD-bd_sf"/>
</dbReference>
<dbReference type="GO" id="GO:0102317">
    <property type="term" value="F:4-methylaminobutyrate oxidase (demethylating) activity"/>
    <property type="evidence" value="ECO:0007669"/>
    <property type="project" value="UniProtKB-EC"/>
</dbReference>
<proteinExistence type="predicted"/>
<keyword evidence="4 6" id="KW-0560">Oxidoreductase</keyword>
<dbReference type="RefSeq" id="WP_145070498.1">
    <property type="nucleotide sequence ID" value="NZ_CP036287.1"/>
</dbReference>
<dbReference type="InterPro" id="IPR006076">
    <property type="entry name" value="FAD-dep_OxRdtase"/>
</dbReference>
<keyword evidence="2" id="KW-0285">Flavoprotein</keyword>
<dbReference type="SUPFAM" id="SSF51905">
    <property type="entry name" value="FAD/NAD(P)-binding domain"/>
    <property type="match status" value="1"/>
</dbReference>
<sequence>MKAKVLIVGGGVMGNAIALSAARFFDPLRQPVVLLERSALASGSSGASGAILRQHYADRMIGAMARDSMRAYSSFESRTGRTLGFQRAGVLTLAGPSRPETIERLTRNVDQQTELGIRTQLLDAEGVRALVPNIEVDDGVIAAWEPQGGYVDPTTTVEQFAALARTYGASTRTGVEILSIDVREGRVVGAETTEGHYDVDTIVIVAGAHCRHLLQKLGVEMPLRVARVEQHFFRMPSDDLEDDSGALGETSSWALVDLDDPLVSEGEADPDEAIKGLPHPVILDLEYGFYTRCEANHGRTRVCPINYDPQEIFDEPQAKSAPRPELAERARELLVKRLPYYADEPMVGEQVSWFPLTPDGRAMIGPVPGVEGAFVAAGFADHGFKLAPSVGDGMAQMIAGEPVSAFDLEYFDPARFLDFDQTEDWSGRLYL</sequence>
<dbReference type="Pfam" id="PF01266">
    <property type="entry name" value="DAO"/>
    <property type="match status" value="1"/>
</dbReference>
<dbReference type="Gene3D" id="3.30.9.10">
    <property type="entry name" value="D-Amino Acid Oxidase, subunit A, domain 2"/>
    <property type="match status" value="2"/>
</dbReference>
<protein>
    <submittedName>
        <fullName evidence="6">4-methylaminobutanoate oxidase (Formaldehyde-forming)</fullName>
        <ecNumber evidence="6">1.5.3.19</ecNumber>
    </submittedName>
</protein>
<evidence type="ECO:0000256" key="1">
    <source>
        <dbReference type="ARBA" id="ARBA00001974"/>
    </source>
</evidence>
<feature type="domain" description="FAD dependent oxidoreductase" evidence="5">
    <location>
        <begin position="4"/>
        <end position="397"/>
    </location>
</feature>
<comment type="cofactor">
    <cofactor evidence="1">
        <name>FAD</name>
        <dbReference type="ChEBI" id="CHEBI:57692"/>
    </cofactor>
</comment>
<dbReference type="KEGG" id="pbap:Pla133_51610"/>
<evidence type="ECO:0000256" key="2">
    <source>
        <dbReference type="ARBA" id="ARBA00022630"/>
    </source>
</evidence>
<organism evidence="6 7">
    <name type="scientific">Engelhardtia mirabilis</name>
    <dbReference type="NCBI Taxonomy" id="2528011"/>
    <lineage>
        <taxon>Bacteria</taxon>
        <taxon>Pseudomonadati</taxon>
        <taxon>Planctomycetota</taxon>
        <taxon>Planctomycetia</taxon>
        <taxon>Planctomycetia incertae sedis</taxon>
        <taxon>Engelhardtia</taxon>
    </lineage>
</organism>
<dbReference type="Gene3D" id="3.50.50.60">
    <property type="entry name" value="FAD/NAD(P)-binding domain"/>
    <property type="match status" value="2"/>
</dbReference>
<dbReference type="GO" id="GO:0008115">
    <property type="term" value="F:sarcosine oxidase activity"/>
    <property type="evidence" value="ECO:0007669"/>
    <property type="project" value="TreeGrafter"/>
</dbReference>
<evidence type="ECO:0000256" key="3">
    <source>
        <dbReference type="ARBA" id="ARBA00022827"/>
    </source>
</evidence>
<name>A0A518BSU8_9BACT</name>
<evidence type="ECO:0000256" key="4">
    <source>
        <dbReference type="ARBA" id="ARBA00023002"/>
    </source>
</evidence>
<dbReference type="AlphaFoldDB" id="A0A518BSU8"/>
<dbReference type="InterPro" id="IPR045170">
    <property type="entry name" value="MTOX"/>
</dbReference>